<organism evidence="1 2">
    <name type="scientific">Rotaria sordida</name>
    <dbReference type="NCBI Taxonomy" id="392033"/>
    <lineage>
        <taxon>Eukaryota</taxon>
        <taxon>Metazoa</taxon>
        <taxon>Spiralia</taxon>
        <taxon>Gnathifera</taxon>
        <taxon>Rotifera</taxon>
        <taxon>Eurotatoria</taxon>
        <taxon>Bdelloidea</taxon>
        <taxon>Philodinida</taxon>
        <taxon>Philodinidae</taxon>
        <taxon>Rotaria</taxon>
    </lineage>
</organism>
<gene>
    <name evidence="1" type="ORF">OTI717_LOCUS35721</name>
</gene>
<dbReference type="AlphaFoldDB" id="A0A819XGE9"/>
<proteinExistence type="predicted"/>
<dbReference type="Proteomes" id="UP000663823">
    <property type="component" value="Unassembled WGS sequence"/>
</dbReference>
<evidence type="ECO:0000313" key="2">
    <source>
        <dbReference type="Proteomes" id="UP000663823"/>
    </source>
</evidence>
<feature type="non-terminal residue" evidence="1">
    <location>
        <position position="29"/>
    </location>
</feature>
<reference evidence="1" key="1">
    <citation type="submission" date="2021-02" db="EMBL/GenBank/DDBJ databases">
        <authorList>
            <person name="Nowell W R."/>
        </authorList>
    </citation>
    <scope>NUCLEOTIDE SEQUENCE</scope>
</reference>
<accession>A0A819XGE9</accession>
<dbReference type="EMBL" id="CAJOAX010014168">
    <property type="protein sequence ID" value="CAF4140673.1"/>
    <property type="molecule type" value="Genomic_DNA"/>
</dbReference>
<comment type="caution">
    <text evidence="1">The sequence shown here is derived from an EMBL/GenBank/DDBJ whole genome shotgun (WGS) entry which is preliminary data.</text>
</comment>
<sequence>MPAIQLKNEIKARAVTTDEPTSSIIHSAL</sequence>
<name>A0A819XGE9_9BILA</name>
<evidence type="ECO:0000313" key="1">
    <source>
        <dbReference type="EMBL" id="CAF4140673.1"/>
    </source>
</evidence>
<protein>
    <submittedName>
        <fullName evidence="1">Uncharacterized protein</fullName>
    </submittedName>
</protein>